<dbReference type="AlphaFoldDB" id="A0A8K1YTW0"/>
<feature type="compositionally biased region" description="Low complexity" evidence="1">
    <location>
        <begin position="854"/>
        <end position="889"/>
    </location>
</feature>
<feature type="region of interest" description="Disordered" evidence="1">
    <location>
        <begin position="130"/>
        <end position="237"/>
    </location>
</feature>
<proteinExistence type="evidence at transcript level"/>
<feature type="chain" id="PRO_5035457252" evidence="2">
    <location>
        <begin position="21"/>
        <end position="889"/>
    </location>
</feature>
<feature type="region of interest" description="Disordered" evidence="1">
    <location>
        <begin position="388"/>
        <end position="407"/>
    </location>
</feature>
<reference evidence="3" key="1">
    <citation type="submission" date="2021-08" db="EMBL/GenBank/DDBJ databases">
        <title>Proteotranscriptomics reveals the secretory dynamics of teratocytes, master regulators of parasitization by the endoparasitoid wasp Cotesia flavipes.</title>
        <authorList>
            <person name="Pinto C.G."/>
            <person name="Walker A.A."/>
            <person name="Robinson S."/>
            <person name="King G.F."/>
            <person name="Rossi G.D."/>
        </authorList>
    </citation>
    <scope>NUCLEOTIDE SEQUENCE</scope>
</reference>
<evidence type="ECO:0000256" key="1">
    <source>
        <dbReference type="SAM" id="MobiDB-lite"/>
    </source>
</evidence>
<feature type="compositionally biased region" description="Basic and acidic residues" evidence="1">
    <location>
        <begin position="844"/>
        <end position="853"/>
    </location>
</feature>
<feature type="region of interest" description="Disordered" evidence="1">
    <location>
        <begin position="249"/>
        <end position="290"/>
    </location>
</feature>
<keyword evidence="2" id="KW-0732">Signal</keyword>
<feature type="compositionally biased region" description="Polar residues" evidence="1">
    <location>
        <begin position="512"/>
        <end position="527"/>
    </location>
</feature>
<accession>A0A8K1YTW0</accession>
<dbReference type="EMBL" id="MZ746741">
    <property type="protein sequence ID" value="UEP64334.1"/>
    <property type="molecule type" value="mRNA"/>
</dbReference>
<feature type="region of interest" description="Disordered" evidence="1">
    <location>
        <begin position="844"/>
        <end position="889"/>
    </location>
</feature>
<feature type="signal peptide" evidence="2">
    <location>
        <begin position="1"/>
        <end position="20"/>
    </location>
</feature>
<sequence>MRATTVVALVLAITVQSAYSHLGLNLGFNTQKSLNLGGVIKGILGEVEVEKSLDVNIGHGNGINIQREGMISLGGGKWGFQKSGSISIGGGHGGISTTGKREGSINIEGGQNVYTQGQQSQQVNIHNKGHFQQNGGYEIGAQGSLNQNSGNYGQHSSVQNYHHGSSSSHFEQGQQSIPNEGHLNQIGGYEIGVQGSLTQNLGNDGQHSSVQNSHHGSSSSHFEQGQKSIPNEGHLNQIGGYEIGVQGILTQNSGNDGQHSSVQNSHLGSSSSHFEQGEFHQPGSGQITGHVQSQNVNFGQQGFEQSGHGQIGDIFSVNEDKKSGNVHISEAGESKIHVQQQGNKESSLGQITGHSGHQTGQIIYELNTPGQKDDNVQTGHVEKSNVQFGQRGTGESDHTHGKVENSKQAGDIIVVIKDQNGGKVHTSNDKNSNIHFGHGIESNYDQIVIDGSKQAGDIIVVIKDKNSGKVDSSHDGSKNIHFKEEGVAQSVLNQVTGSSEHKTNDHNLVITGENSGTVHNSQESNKGVTGHSEDKTNDYDFKLHGQDGENVHKIVNQNSKINSEHGSGRGQSQLEQNQFQSQVQLGQGQVHQQSQSGLVQGQVQTQFQLGKGQDQKQLKSGDNQFQSQVQLGQGQVQQQSKSGLVQGQVQTQFQLGKGKDQKQLKSGDNQFQSQVQFGTGKGSKGSGLNQIFGFHKAGEILFGFEKPIGHDGHNEIEYNSNRQLNVNRKSPEEESIDVTSVTDNKNSLVVLNEDEHTSNIKMGVNNQNSAKKSISEHGNEHSSIGAVGHHAIGHDSTGQMQVTKEMLNSEEKSHHSESSESSSHFKQGLWNLGFGYNKKVEKQSKVEVNHHQESSSSVSQSHSSVQNHSQSSHKSSFHVESSHSSNKFH</sequence>
<evidence type="ECO:0000256" key="2">
    <source>
        <dbReference type="SAM" id="SignalP"/>
    </source>
</evidence>
<evidence type="ECO:0000313" key="3">
    <source>
        <dbReference type="EMBL" id="UEP64334.1"/>
    </source>
</evidence>
<name>A0A8K1YTW0_COTFL</name>
<feature type="compositionally biased region" description="Basic and acidic residues" evidence="1">
    <location>
        <begin position="394"/>
        <end position="405"/>
    </location>
</feature>
<feature type="region of interest" description="Disordered" evidence="1">
    <location>
        <begin position="496"/>
        <end position="544"/>
    </location>
</feature>
<feature type="compositionally biased region" description="Basic and acidic residues" evidence="1">
    <location>
        <begin position="531"/>
        <end position="544"/>
    </location>
</feature>
<protein>
    <submittedName>
        <fullName evidence="3">Teratocyte protein VII</fullName>
    </submittedName>
</protein>
<organism evidence="3">
    <name type="scientific">Cotesia flavipes</name>
    <name type="common">Parasitic wasp</name>
    <name type="synonym">Apanteles flavipes</name>
    <dbReference type="NCBI Taxonomy" id="89805"/>
    <lineage>
        <taxon>Eukaryota</taxon>
        <taxon>Metazoa</taxon>
        <taxon>Ecdysozoa</taxon>
        <taxon>Arthropoda</taxon>
        <taxon>Hexapoda</taxon>
        <taxon>Insecta</taxon>
        <taxon>Pterygota</taxon>
        <taxon>Neoptera</taxon>
        <taxon>Endopterygota</taxon>
        <taxon>Hymenoptera</taxon>
        <taxon>Apocrita</taxon>
        <taxon>Ichneumonoidea</taxon>
        <taxon>Braconidae</taxon>
        <taxon>Microgastrinae</taxon>
        <taxon>Cotesia</taxon>
    </lineage>
</organism>
<feature type="compositionally biased region" description="Polar residues" evidence="1">
    <location>
        <begin position="143"/>
        <end position="178"/>
    </location>
</feature>
<feature type="compositionally biased region" description="Low complexity" evidence="1">
    <location>
        <begin position="205"/>
        <end position="226"/>
    </location>
</feature>
<feature type="compositionally biased region" description="Polar residues" evidence="1">
    <location>
        <begin position="249"/>
        <end position="274"/>
    </location>
</feature>